<evidence type="ECO:0008006" key="3">
    <source>
        <dbReference type="Google" id="ProtNLM"/>
    </source>
</evidence>
<dbReference type="OrthoDB" id="5324036at2"/>
<dbReference type="EMBL" id="CP016503">
    <property type="protein sequence ID" value="ANV97329.1"/>
    <property type="molecule type" value="Genomic_DNA"/>
</dbReference>
<dbReference type="AlphaFoldDB" id="A0A1B1U3J6"/>
<dbReference type="Proteomes" id="UP000092884">
    <property type="component" value="Chromosome"/>
</dbReference>
<protein>
    <recommendedName>
        <fullName evidence="3">Outer membrane beta-barrel protein</fullName>
    </recommendedName>
</protein>
<organism evidence="1 2">
    <name type="scientific">Helicobacter enhydrae</name>
    <dbReference type="NCBI Taxonomy" id="222136"/>
    <lineage>
        <taxon>Bacteria</taxon>
        <taxon>Pseudomonadati</taxon>
        <taxon>Campylobacterota</taxon>
        <taxon>Epsilonproteobacteria</taxon>
        <taxon>Campylobacterales</taxon>
        <taxon>Helicobacteraceae</taxon>
        <taxon>Helicobacter</taxon>
    </lineage>
</organism>
<name>A0A1B1U3J6_9HELI</name>
<reference evidence="2" key="1">
    <citation type="submission" date="2016-07" db="EMBL/GenBank/DDBJ databases">
        <authorList>
            <person name="Florea S."/>
            <person name="Webb J.S."/>
            <person name="Jaromczyk J."/>
            <person name="Schardl C.L."/>
        </authorList>
    </citation>
    <scope>NUCLEOTIDE SEQUENCE [LARGE SCALE GENOMIC DNA]</scope>
    <source>
        <strain evidence="2">MIT 01-6242</strain>
    </source>
</reference>
<keyword evidence="2" id="KW-1185">Reference proteome</keyword>
<evidence type="ECO:0000313" key="2">
    <source>
        <dbReference type="Proteomes" id="UP000092884"/>
    </source>
</evidence>
<evidence type="ECO:0000313" key="1">
    <source>
        <dbReference type="EMBL" id="ANV97329.1"/>
    </source>
</evidence>
<sequence length="201" mass="22465">MNFERMFCVFLPICLLANPMIETKIDDNKNKESQFEPAKVTSKYYASMDISLTYSQFFNHLFHMHSFNGLNFNIDTGWVLGESQNVLVGIALGGSVGTGGINGMYGLFPAIKVAGRVLEGRLIPYAKIGAGLEHLPFLFRNKQMNAYGVFVEGGLFVDIAKGYGMSLAHRYLFGRMQGLPLNVHNSSLMLGFSFYDFDLSW</sequence>
<dbReference type="KEGG" id="het:BBW65_00155"/>
<gene>
    <name evidence="1" type="ORF">BBW65_00155</name>
</gene>
<proteinExistence type="predicted"/>
<dbReference type="STRING" id="222136.BBW65_00155"/>
<accession>A0A1B1U3J6</accession>